<comment type="caution">
    <text evidence="1">The sequence shown here is derived from an EMBL/GenBank/DDBJ whole genome shotgun (WGS) entry which is preliminary data.</text>
</comment>
<dbReference type="Gene3D" id="3.40.50.1000">
    <property type="entry name" value="HAD superfamily/HAD-like"/>
    <property type="match status" value="1"/>
</dbReference>
<dbReference type="EMBL" id="JACJKS010000009">
    <property type="protein sequence ID" value="MBM6948620.1"/>
    <property type="molecule type" value="Genomic_DNA"/>
</dbReference>
<name>A0A938XD12_9CLOT</name>
<dbReference type="Proteomes" id="UP000705508">
    <property type="component" value="Unassembled WGS sequence"/>
</dbReference>
<accession>A0A938XD12</accession>
<reference evidence="1" key="2">
    <citation type="journal article" date="2021" name="Sci. Rep.">
        <title>The distribution of antibiotic resistance genes in chicken gut microbiota commensals.</title>
        <authorList>
            <person name="Juricova H."/>
            <person name="Matiasovicova J."/>
            <person name="Kubasova T."/>
            <person name="Cejkova D."/>
            <person name="Rychlik I."/>
        </authorList>
    </citation>
    <scope>NUCLEOTIDE SEQUENCE</scope>
    <source>
        <strain evidence="1">An582</strain>
    </source>
</reference>
<protein>
    <submittedName>
        <fullName evidence="1">ATPase P</fullName>
    </submittedName>
</protein>
<dbReference type="InterPro" id="IPR036412">
    <property type="entry name" value="HAD-like_sf"/>
</dbReference>
<dbReference type="InterPro" id="IPR023214">
    <property type="entry name" value="HAD_sf"/>
</dbReference>
<reference evidence="1" key="1">
    <citation type="submission" date="2020-08" db="EMBL/GenBank/DDBJ databases">
        <authorList>
            <person name="Cejkova D."/>
            <person name="Kubasova T."/>
            <person name="Jahodarova E."/>
            <person name="Rychlik I."/>
        </authorList>
    </citation>
    <scope>NUCLEOTIDE SEQUENCE</scope>
    <source>
        <strain evidence="1">An582</strain>
    </source>
</reference>
<evidence type="ECO:0000313" key="1">
    <source>
        <dbReference type="EMBL" id="MBM6948620.1"/>
    </source>
</evidence>
<organism evidence="1 2">
    <name type="scientific">Mordavella massiliensis</name>
    <dbReference type="NCBI Taxonomy" id="1871024"/>
    <lineage>
        <taxon>Bacteria</taxon>
        <taxon>Bacillati</taxon>
        <taxon>Bacillota</taxon>
        <taxon>Clostridia</taxon>
        <taxon>Eubacteriales</taxon>
        <taxon>Clostridiaceae</taxon>
        <taxon>Mordavella</taxon>
    </lineage>
</organism>
<evidence type="ECO:0000313" key="2">
    <source>
        <dbReference type="Proteomes" id="UP000705508"/>
    </source>
</evidence>
<dbReference type="RefSeq" id="WP_204906632.1">
    <property type="nucleotide sequence ID" value="NZ_JACJKS010000009.1"/>
</dbReference>
<proteinExistence type="predicted"/>
<dbReference type="AlphaFoldDB" id="A0A938XD12"/>
<dbReference type="SUPFAM" id="SSF56784">
    <property type="entry name" value="HAD-like"/>
    <property type="match status" value="1"/>
</dbReference>
<sequence>MKIEIPGYPSLDLKYLLLDYNGTIALDGVISEAVAIRIRQLSELFRIYVLTADTNGTARQMCEGLPVEILTFPNDSAMQEKQDILYSLGQENCAAIGNGRNDLLMCREAAFSVSVLGQEGAYGRLLTSTDLCVHSILDALDLFLNPNRIIASLRG</sequence>
<gene>
    <name evidence="1" type="ORF">H6A20_08120</name>
</gene>